<comment type="function">
    <text evidence="7">Required to establish the unique cell identity of photoreceptors R2 and R5 and consequently for ommatidial assembly in the developing eye imaginal disk. Repression of expression in R8 photoreceptor by senseless (sens) is an essential mechanism of R8 cell fate determination.</text>
</comment>
<dbReference type="Proteomes" id="UP001627154">
    <property type="component" value="Unassembled WGS sequence"/>
</dbReference>
<feature type="region of interest" description="Disordered" evidence="11">
    <location>
        <begin position="1"/>
        <end position="26"/>
    </location>
</feature>
<evidence type="ECO:0000256" key="3">
    <source>
        <dbReference type="ARBA" id="ARBA00023125"/>
    </source>
</evidence>
<dbReference type="PRINTS" id="PR00024">
    <property type="entry name" value="HOMEOBOX"/>
</dbReference>
<dbReference type="InterPro" id="IPR001356">
    <property type="entry name" value="HD"/>
</dbReference>
<dbReference type="CDD" id="cd00086">
    <property type="entry name" value="homeodomain"/>
    <property type="match status" value="1"/>
</dbReference>
<keyword evidence="4 9" id="KW-0371">Homeobox</keyword>
<evidence type="ECO:0000256" key="5">
    <source>
        <dbReference type="ARBA" id="ARBA00023242"/>
    </source>
</evidence>
<dbReference type="SMART" id="SM00389">
    <property type="entry name" value="HOX"/>
    <property type="match status" value="1"/>
</dbReference>
<protein>
    <recommendedName>
        <fullName evidence="8">Homeobox protein rough</fullName>
    </recommendedName>
</protein>
<evidence type="ECO:0000256" key="1">
    <source>
        <dbReference type="ARBA" id="ARBA00004123"/>
    </source>
</evidence>
<dbReference type="InterPro" id="IPR009057">
    <property type="entry name" value="Homeodomain-like_sf"/>
</dbReference>
<sequence>MSNICVASLSIKEPTSTSSQQREKKRPCLPREFFARLYESNETSVSSISKTISVNNNVNENDEEEVDILHEDENEVNEIVEQRLTGKSEGLYLPPPPISIPSVPMGHSWAPLMHLHSMNSNSVRVEQHLQGLAAFLARRKKKEGKPRRLRTTFSNDQTQRLEAEYELGEYISRGRRFELAAELKLSETQIKIWFQNRRAKDKRLEKAQQDQQLRRSLALVNPLMTPAAACFGPFCLTSCLHHRTNSLNTPTPTLQNPHHHHHNQTSASMMQNLNLSDNATTVEAKKFSLCSRDV</sequence>
<accession>A0ABD2W9R3</accession>
<evidence type="ECO:0000256" key="11">
    <source>
        <dbReference type="SAM" id="MobiDB-lite"/>
    </source>
</evidence>
<dbReference type="Pfam" id="PF00046">
    <property type="entry name" value="Homeodomain"/>
    <property type="match status" value="1"/>
</dbReference>
<keyword evidence="6" id="KW-0716">Sensory transduction</keyword>
<dbReference type="PANTHER" id="PTHR24333">
    <property type="entry name" value="HOMEO BOX HB9 LIKE A-RELATED"/>
    <property type="match status" value="1"/>
</dbReference>
<keyword evidence="6" id="KW-0844">Vision</keyword>
<evidence type="ECO:0000256" key="4">
    <source>
        <dbReference type="ARBA" id="ARBA00023155"/>
    </source>
</evidence>
<evidence type="ECO:0000313" key="14">
    <source>
        <dbReference type="Proteomes" id="UP001627154"/>
    </source>
</evidence>
<proteinExistence type="predicted"/>
<dbReference type="FunFam" id="1.10.10.60:FF:000417">
    <property type="entry name" value="Even-skipped homeobox 1"/>
    <property type="match status" value="1"/>
</dbReference>
<dbReference type="EMBL" id="JBJJXI010000123">
    <property type="protein sequence ID" value="KAL3389385.1"/>
    <property type="molecule type" value="Genomic_DNA"/>
</dbReference>
<dbReference type="InterPro" id="IPR017970">
    <property type="entry name" value="Homeobox_CS"/>
</dbReference>
<dbReference type="GO" id="GO:0007601">
    <property type="term" value="P:visual perception"/>
    <property type="evidence" value="ECO:0007669"/>
    <property type="project" value="UniProtKB-KW"/>
</dbReference>
<feature type="domain" description="Homeobox" evidence="12">
    <location>
        <begin position="144"/>
        <end position="204"/>
    </location>
</feature>
<dbReference type="InterPro" id="IPR050848">
    <property type="entry name" value="Homeobox_TF"/>
</dbReference>
<evidence type="ECO:0000259" key="12">
    <source>
        <dbReference type="PROSITE" id="PS50071"/>
    </source>
</evidence>
<dbReference type="GO" id="GO:0003677">
    <property type="term" value="F:DNA binding"/>
    <property type="evidence" value="ECO:0007669"/>
    <property type="project" value="UniProtKB-UniRule"/>
</dbReference>
<dbReference type="SUPFAM" id="SSF46689">
    <property type="entry name" value="Homeodomain-like"/>
    <property type="match status" value="1"/>
</dbReference>
<evidence type="ECO:0000256" key="8">
    <source>
        <dbReference type="ARBA" id="ARBA00068739"/>
    </source>
</evidence>
<feature type="DNA-binding region" description="Homeobox" evidence="9">
    <location>
        <begin position="146"/>
        <end position="205"/>
    </location>
</feature>
<dbReference type="AlphaFoldDB" id="A0ABD2W9R3"/>
<keyword evidence="3 9" id="KW-0238">DNA-binding</keyword>
<keyword evidence="14" id="KW-1185">Reference proteome</keyword>
<dbReference type="GO" id="GO:0010468">
    <property type="term" value="P:regulation of gene expression"/>
    <property type="evidence" value="ECO:0007669"/>
    <property type="project" value="UniProtKB-ARBA"/>
</dbReference>
<reference evidence="13 14" key="1">
    <citation type="journal article" date="2024" name="bioRxiv">
        <title>A reference genome for Trichogramma kaykai: A tiny desert-dwelling parasitoid wasp with competing sex-ratio distorters.</title>
        <authorList>
            <person name="Culotta J."/>
            <person name="Lindsey A.R."/>
        </authorList>
    </citation>
    <scope>NUCLEOTIDE SEQUENCE [LARGE SCALE GENOMIC DNA]</scope>
    <source>
        <strain evidence="13 14">KSX58</strain>
    </source>
</reference>
<dbReference type="GO" id="GO:0005634">
    <property type="term" value="C:nucleus"/>
    <property type="evidence" value="ECO:0007669"/>
    <property type="project" value="UniProtKB-SubCell"/>
</dbReference>
<evidence type="ECO:0000256" key="6">
    <source>
        <dbReference type="ARBA" id="ARBA00023305"/>
    </source>
</evidence>
<evidence type="ECO:0000256" key="10">
    <source>
        <dbReference type="RuleBase" id="RU000682"/>
    </source>
</evidence>
<evidence type="ECO:0000256" key="7">
    <source>
        <dbReference type="ARBA" id="ARBA00056641"/>
    </source>
</evidence>
<dbReference type="PANTHER" id="PTHR24333:SF8">
    <property type="entry name" value="HOMEOBOX PROTEIN CEH-62"/>
    <property type="match status" value="1"/>
</dbReference>
<keyword evidence="2" id="KW-0217">Developmental protein</keyword>
<evidence type="ECO:0000256" key="2">
    <source>
        <dbReference type="ARBA" id="ARBA00022473"/>
    </source>
</evidence>
<comment type="subcellular location">
    <subcellularLocation>
        <location evidence="1 9 10">Nucleus</location>
    </subcellularLocation>
</comment>
<name>A0ABD2W9R3_9HYME</name>
<evidence type="ECO:0000313" key="13">
    <source>
        <dbReference type="EMBL" id="KAL3389385.1"/>
    </source>
</evidence>
<dbReference type="Gene3D" id="1.10.10.60">
    <property type="entry name" value="Homeodomain-like"/>
    <property type="match status" value="1"/>
</dbReference>
<dbReference type="PROSITE" id="PS50071">
    <property type="entry name" value="HOMEOBOX_2"/>
    <property type="match status" value="1"/>
</dbReference>
<evidence type="ECO:0000256" key="9">
    <source>
        <dbReference type="PROSITE-ProRule" id="PRU00108"/>
    </source>
</evidence>
<keyword evidence="5 9" id="KW-0539">Nucleus</keyword>
<gene>
    <name evidence="13" type="ORF">TKK_015613</name>
</gene>
<dbReference type="PROSITE" id="PS00027">
    <property type="entry name" value="HOMEOBOX_1"/>
    <property type="match status" value="1"/>
</dbReference>
<dbReference type="InterPro" id="IPR020479">
    <property type="entry name" value="HD_metazoa"/>
</dbReference>
<comment type="caution">
    <text evidence="13">The sequence shown here is derived from an EMBL/GenBank/DDBJ whole genome shotgun (WGS) entry which is preliminary data.</text>
</comment>
<dbReference type="GO" id="GO:0048663">
    <property type="term" value="P:neuron fate commitment"/>
    <property type="evidence" value="ECO:0007669"/>
    <property type="project" value="UniProtKB-ARBA"/>
</dbReference>
<organism evidence="13 14">
    <name type="scientific">Trichogramma kaykai</name>
    <dbReference type="NCBI Taxonomy" id="54128"/>
    <lineage>
        <taxon>Eukaryota</taxon>
        <taxon>Metazoa</taxon>
        <taxon>Ecdysozoa</taxon>
        <taxon>Arthropoda</taxon>
        <taxon>Hexapoda</taxon>
        <taxon>Insecta</taxon>
        <taxon>Pterygota</taxon>
        <taxon>Neoptera</taxon>
        <taxon>Endopterygota</taxon>
        <taxon>Hymenoptera</taxon>
        <taxon>Apocrita</taxon>
        <taxon>Proctotrupomorpha</taxon>
        <taxon>Chalcidoidea</taxon>
        <taxon>Trichogrammatidae</taxon>
        <taxon>Trichogramma</taxon>
    </lineage>
</organism>